<protein>
    <submittedName>
        <fullName evidence="1">Uncharacterized protein</fullName>
    </submittedName>
</protein>
<proteinExistence type="predicted"/>
<dbReference type="EMBL" id="VSSQ01021655">
    <property type="protein sequence ID" value="MPM67385.1"/>
    <property type="molecule type" value="Genomic_DNA"/>
</dbReference>
<sequence>MIGLGVGLGRGVLRVDAAAGEHIGARQKTRLGRATGHEDFEHGVAVVCRRIPHQQHRGCGTRFDGLAVGMELLI</sequence>
<comment type="caution">
    <text evidence="1">The sequence shown here is derived from an EMBL/GenBank/DDBJ whole genome shotgun (WGS) entry which is preliminary data.</text>
</comment>
<reference evidence="1" key="1">
    <citation type="submission" date="2019-08" db="EMBL/GenBank/DDBJ databases">
        <authorList>
            <person name="Kucharzyk K."/>
            <person name="Murdoch R.W."/>
            <person name="Higgins S."/>
            <person name="Loffler F."/>
        </authorList>
    </citation>
    <scope>NUCLEOTIDE SEQUENCE</scope>
</reference>
<organism evidence="1">
    <name type="scientific">bioreactor metagenome</name>
    <dbReference type="NCBI Taxonomy" id="1076179"/>
    <lineage>
        <taxon>unclassified sequences</taxon>
        <taxon>metagenomes</taxon>
        <taxon>ecological metagenomes</taxon>
    </lineage>
</organism>
<dbReference type="AlphaFoldDB" id="A0A645BQ24"/>
<evidence type="ECO:0000313" key="1">
    <source>
        <dbReference type="EMBL" id="MPM67385.1"/>
    </source>
</evidence>
<gene>
    <name evidence="1" type="ORF">SDC9_114307</name>
</gene>
<name>A0A645BQ24_9ZZZZ</name>
<accession>A0A645BQ24</accession>